<evidence type="ECO:0000313" key="4">
    <source>
        <dbReference type="Proteomes" id="UP000584325"/>
    </source>
</evidence>
<dbReference type="RefSeq" id="WP_137312745.1">
    <property type="nucleotide sequence ID" value="NZ_CP040017.1"/>
</dbReference>
<accession>A0A4P8HJH2</accession>
<gene>
    <name evidence="2" type="ORF">FCL38_05050</name>
    <name evidence="1" type="ORF">FHS02_000615</name>
</gene>
<dbReference type="AlphaFoldDB" id="A0A4P8HJH2"/>
<evidence type="ECO:0000313" key="1">
    <source>
        <dbReference type="EMBL" id="MBB3219828.1"/>
    </source>
</evidence>
<dbReference type="Proteomes" id="UP000584325">
    <property type="component" value="Unassembled WGS sequence"/>
</dbReference>
<dbReference type="Proteomes" id="UP000298763">
    <property type="component" value="Chromosome"/>
</dbReference>
<dbReference type="EMBL" id="CP040017">
    <property type="protein sequence ID" value="QCP09859.1"/>
    <property type="molecule type" value="Genomic_DNA"/>
</dbReference>
<sequence>MSHDNELAPETCPSCEFGPFARNAYWMGKLMLPRDFIDEQRYFMDKLRHHHVHLHGWGVVCGLTVVPHDTTACRHRFVCVEPGVAIDCCGHDLILPERECIDLLAVPAIKALVDAGNTEPHVLQVCIRYRECPTEQVPVLYDDCGCDSDRCAPNRILESYELGVLVDPAPPAEPPPAIPCGDIWADRAAFCELCDTADCVVLATITGYVAGQPVEETQIDNTARKLLPSNQTIKEVIDCLLLNGGGGGGGGGPGLDAVELTMVDCGQAGSAAIEVDGAGTRTLVLEIPNGCPPGIASATVTMVDCATPASAVIDTDGAGNRVLELTIPSGCGQDVPSGLDDITLTMVDCDQPARAEIVTDGAGNRVIELEIPTCCEKLSHLCGISWKHNAFISRDELERGLYIAFDNKVQADDLRNAVVVLARDRETGCWCEIDTEQLPGDFSEPCVVDPDKFEPSGDPFVTAVWLRPAPNQVTPQLRVLVKGDFLRDAEGKGVDANHLPPWFGGAPDYRTGDGVEGGTFESWFMLD</sequence>
<evidence type="ECO:0000313" key="2">
    <source>
        <dbReference type="EMBL" id="QCP09859.1"/>
    </source>
</evidence>
<reference evidence="1 4" key="2">
    <citation type="submission" date="2020-08" db="EMBL/GenBank/DDBJ databases">
        <title>Genomic Encyclopedia of Type Strains, Phase III (KMG-III): the genomes of soil and plant-associated and newly described type strains.</title>
        <authorList>
            <person name="Whitman W."/>
        </authorList>
    </citation>
    <scope>NUCLEOTIDE SEQUENCE [LARGE SCALE GENOMIC DNA]</scope>
    <source>
        <strain evidence="1 4">CECT 7753</strain>
    </source>
</reference>
<reference evidence="2 3" key="1">
    <citation type="submission" date="2019-05" db="EMBL/GenBank/DDBJ databases">
        <title>Draft Genome Sequences of Six Type Strains of the Genus Massilia.</title>
        <authorList>
            <person name="Miess H."/>
            <person name="Frediansyhah A."/>
            <person name="Gross H."/>
        </authorList>
    </citation>
    <scope>NUCLEOTIDE SEQUENCE [LARGE SCALE GENOMIC DNA]</scope>
    <source>
        <strain evidence="2 3">DSMZ 26121</strain>
    </source>
</reference>
<name>A0A4P8HJH2_9BURK</name>
<keyword evidence="3" id="KW-1185">Reference proteome</keyword>
<proteinExistence type="predicted"/>
<dbReference type="EMBL" id="JACHXS010000001">
    <property type="protein sequence ID" value="MBB3219828.1"/>
    <property type="molecule type" value="Genomic_DNA"/>
</dbReference>
<dbReference type="OrthoDB" id="147470at2"/>
<evidence type="ECO:0000313" key="3">
    <source>
        <dbReference type="Proteomes" id="UP000298763"/>
    </source>
</evidence>
<protein>
    <submittedName>
        <fullName evidence="1">Uncharacterized protein</fullName>
    </submittedName>
</protein>
<organism evidence="1 4">
    <name type="scientific">Pseudoduganella umbonata</name>
    <dbReference type="NCBI Taxonomy" id="864828"/>
    <lineage>
        <taxon>Bacteria</taxon>
        <taxon>Pseudomonadati</taxon>
        <taxon>Pseudomonadota</taxon>
        <taxon>Betaproteobacteria</taxon>
        <taxon>Burkholderiales</taxon>
        <taxon>Oxalobacteraceae</taxon>
        <taxon>Telluria group</taxon>
        <taxon>Pseudoduganella</taxon>
    </lineage>
</organism>